<gene>
    <name evidence="1" type="ORF">SS1G_04970</name>
</gene>
<organism evidence="1 2">
    <name type="scientific">Sclerotinia sclerotiorum (strain ATCC 18683 / 1980 / Ss-1)</name>
    <name type="common">White mold</name>
    <name type="synonym">Whetzelinia sclerotiorum</name>
    <dbReference type="NCBI Taxonomy" id="665079"/>
    <lineage>
        <taxon>Eukaryota</taxon>
        <taxon>Fungi</taxon>
        <taxon>Dikarya</taxon>
        <taxon>Ascomycota</taxon>
        <taxon>Pezizomycotina</taxon>
        <taxon>Leotiomycetes</taxon>
        <taxon>Helotiales</taxon>
        <taxon>Sclerotiniaceae</taxon>
        <taxon>Sclerotinia</taxon>
    </lineage>
</organism>
<proteinExistence type="predicted"/>
<name>A7EI28_SCLS1</name>
<keyword evidence="2" id="KW-1185">Reference proteome</keyword>
<accession>A7EI28</accession>
<dbReference type="Proteomes" id="UP000001312">
    <property type="component" value="Unassembled WGS sequence"/>
</dbReference>
<dbReference type="HOGENOM" id="CLU_1497102_0_0_1"/>
<dbReference type="AlphaFoldDB" id="A7EI28"/>
<dbReference type="GeneID" id="5489587"/>
<reference evidence="2" key="1">
    <citation type="journal article" date="2011" name="PLoS Genet.">
        <title>Genomic analysis of the necrotrophic fungal pathogens Sclerotinia sclerotiorum and Botrytis cinerea.</title>
        <authorList>
            <person name="Amselem J."/>
            <person name="Cuomo C.A."/>
            <person name="van Kan J.A."/>
            <person name="Viaud M."/>
            <person name="Benito E.P."/>
            <person name="Couloux A."/>
            <person name="Coutinho P.M."/>
            <person name="de Vries R.P."/>
            <person name="Dyer P.S."/>
            <person name="Fillinger S."/>
            <person name="Fournier E."/>
            <person name="Gout L."/>
            <person name="Hahn M."/>
            <person name="Kohn L."/>
            <person name="Lapalu N."/>
            <person name="Plummer K.M."/>
            <person name="Pradier J.M."/>
            <person name="Quevillon E."/>
            <person name="Sharon A."/>
            <person name="Simon A."/>
            <person name="ten Have A."/>
            <person name="Tudzynski B."/>
            <person name="Tudzynski P."/>
            <person name="Wincker P."/>
            <person name="Andrew M."/>
            <person name="Anthouard V."/>
            <person name="Beever R.E."/>
            <person name="Beffa R."/>
            <person name="Benoit I."/>
            <person name="Bouzid O."/>
            <person name="Brault B."/>
            <person name="Chen Z."/>
            <person name="Choquer M."/>
            <person name="Collemare J."/>
            <person name="Cotton P."/>
            <person name="Danchin E.G."/>
            <person name="Da Silva C."/>
            <person name="Gautier A."/>
            <person name="Giraud C."/>
            <person name="Giraud T."/>
            <person name="Gonzalez C."/>
            <person name="Grossetete S."/>
            <person name="Guldener U."/>
            <person name="Henrissat B."/>
            <person name="Howlett B.J."/>
            <person name="Kodira C."/>
            <person name="Kretschmer M."/>
            <person name="Lappartient A."/>
            <person name="Leroch M."/>
            <person name="Levis C."/>
            <person name="Mauceli E."/>
            <person name="Neuveglise C."/>
            <person name="Oeser B."/>
            <person name="Pearson M."/>
            <person name="Poulain J."/>
            <person name="Poussereau N."/>
            <person name="Quesneville H."/>
            <person name="Rascle C."/>
            <person name="Schumacher J."/>
            <person name="Segurens B."/>
            <person name="Sexton A."/>
            <person name="Silva E."/>
            <person name="Sirven C."/>
            <person name="Soanes D.M."/>
            <person name="Talbot N.J."/>
            <person name="Templeton M."/>
            <person name="Yandava C."/>
            <person name="Yarden O."/>
            <person name="Zeng Q."/>
            <person name="Rollins J.A."/>
            <person name="Lebrun M.H."/>
            <person name="Dickman M."/>
        </authorList>
    </citation>
    <scope>NUCLEOTIDE SEQUENCE [LARGE SCALE GENOMIC DNA]</scope>
    <source>
        <strain evidence="2">ATCC 18683 / 1980 / Ss-1</strain>
    </source>
</reference>
<evidence type="ECO:0000313" key="2">
    <source>
        <dbReference type="Proteomes" id="UP000001312"/>
    </source>
</evidence>
<dbReference type="InParanoid" id="A7EI28"/>
<protein>
    <submittedName>
        <fullName evidence="1">Uncharacterized protein</fullName>
    </submittedName>
</protein>
<sequence length="180" mass="20837">MNEGFAVGEEEKVLIKHFALSGVKGNMYKILELSATANRQICGSTRPERVTNKAMYLACRCHIKEVDRIRPKARISYGSEPPLQTLVALRPTWQKDIKRQGQTKQMQFGAGWVLSQVRKRFRRNNSWSWLHGDRLLLMDIPENQYWDCCMLQQIAKFAKLDPWHAPYSSLCLLIITESVL</sequence>
<evidence type="ECO:0000313" key="1">
    <source>
        <dbReference type="EMBL" id="EDO02494.1"/>
    </source>
</evidence>
<dbReference type="EMBL" id="CH476626">
    <property type="protein sequence ID" value="EDO02494.1"/>
    <property type="molecule type" value="Genomic_DNA"/>
</dbReference>
<dbReference type="RefSeq" id="XP_001593543.1">
    <property type="nucleotide sequence ID" value="XM_001593493.1"/>
</dbReference>
<dbReference type="KEGG" id="ssl:SS1G_04970"/>